<dbReference type="Proteomes" id="UP000054858">
    <property type="component" value="Unassembled WGS sequence"/>
</dbReference>
<protein>
    <submittedName>
        <fullName evidence="2">Coiled coil domain-containing protein</fullName>
    </submittedName>
</protein>
<accession>A0A0W0WXF3</accession>
<dbReference type="RefSeq" id="WP_025386220.1">
    <property type="nucleotide sequence ID" value="NZ_LCUA01000001.1"/>
</dbReference>
<gene>
    <name evidence="2" type="ORF">Loak_2038</name>
</gene>
<evidence type="ECO:0000256" key="1">
    <source>
        <dbReference type="SAM" id="MobiDB-lite"/>
    </source>
</evidence>
<dbReference type="PATRIC" id="fig|29423.5.peg.2138"/>
<name>A0A0W0WXF3_9GAMM</name>
<evidence type="ECO:0000313" key="2">
    <source>
        <dbReference type="EMBL" id="KTD36902.1"/>
    </source>
</evidence>
<organism evidence="2 3">
    <name type="scientific">Legionella oakridgensis</name>
    <dbReference type="NCBI Taxonomy" id="29423"/>
    <lineage>
        <taxon>Bacteria</taxon>
        <taxon>Pseudomonadati</taxon>
        <taxon>Pseudomonadota</taxon>
        <taxon>Gammaproteobacteria</taxon>
        <taxon>Legionellales</taxon>
        <taxon>Legionellaceae</taxon>
        <taxon>Legionella</taxon>
    </lineage>
</organism>
<comment type="caution">
    <text evidence="2">The sequence shown here is derived from an EMBL/GenBank/DDBJ whole genome shotgun (WGS) entry which is preliminary data.</text>
</comment>
<evidence type="ECO:0000313" key="3">
    <source>
        <dbReference type="Proteomes" id="UP000054858"/>
    </source>
</evidence>
<dbReference type="AlphaFoldDB" id="A0A0W0WXF3"/>
<sequence length="497" mass="54854">MSFLGAAGAGALIGLGALQYGTAQLIAKLKHKMAGDPRGMLPADQQEFLNTYIDSMGLAKGLPGAEAFNAYVDGRIKNADGFAAIKVGDQTLGERLKAAAEHTDEPQRDAAAAIKTGIEQALALHGTTTAAQETFAAKVAEINQAIADPAFRYDPAGLVSRLHVIRNEARSAINTQHEEELHALADKFAEGSDFRAHLETIGMDDEQIEQLQKDMETSLKESHQKELAAFDKTMNERLTKMHQEAQNERDRIHILAAMYENNATMRRIINELADKNRKPKGTGGITLSLETSDDEKRLKKVLFQGIQIQDLETIETVAGRSLTRTKDGGFAMEFPHRLSSPFYYGGWNSKMKEDIMSMVLLVKASGHETITMSLNHKDPEHANELARKAYEACLEAGYKEDEITIKVNGKELSAEQVKELYKEYPSRLQAVTSRAQMYQEEREKHIMVAKDDKGAAKEFDTALQKYREEKKAAAAAEAATLTTPEEEATRGHGHSHG</sequence>
<reference evidence="2 3" key="1">
    <citation type="submission" date="2015-11" db="EMBL/GenBank/DDBJ databases">
        <title>Genomic analysis of 38 Legionella species identifies large and diverse effector repertoires.</title>
        <authorList>
            <person name="Burstein D."/>
            <person name="Amaro F."/>
            <person name="Zusman T."/>
            <person name="Lifshitz Z."/>
            <person name="Cohen O."/>
            <person name="Gilbert J.A."/>
            <person name="Pupko T."/>
            <person name="Shuman H.A."/>
            <person name="Segal G."/>
        </authorList>
    </citation>
    <scope>NUCLEOTIDE SEQUENCE [LARGE SCALE GENOMIC DNA]</scope>
    <source>
        <strain evidence="2 3">Oak Ridge-10</strain>
    </source>
</reference>
<dbReference type="EMBL" id="LNYP01000031">
    <property type="protein sequence ID" value="KTD36902.1"/>
    <property type="molecule type" value="Genomic_DNA"/>
</dbReference>
<proteinExistence type="predicted"/>
<feature type="region of interest" description="Disordered" evidence="1">
    <location>
        <begin position="470"/>
        <end position="497"/>
    </location>
</feature>
<feature type="compositionally biased region" description="Low complexity" evidence="1">
    <location>
        <begin position="473"/>
        <end position="483"/>
    </location>
</feature>